<gene>
    <name evidence="2" type="ORF">WAB15_36040</name>
</gene>
<feature type="transmembrane region" description="Helical" evidence="1">
    <location>
        <begin position="112"/>
        <end position="130"/>
    </location>
</feature>
<feature type="transmembrane region" description="Helical" evidence="1">
    <location>
        <begin position="14"/>
        <end position="31"/>
    </location>
</feature>
<keyword evidence="1" id="KW-0472">Membrane</keyword>
<dbReference type="Proteomes" id="UP001626628">
    <property type="component" value="Chromosome"/>
</dbReference>
<dbReference type="RefSeq" id="WP_407288873.1">
    <property type="nucleotide sequence ID" value="NZ_CP147982.1"/>
</dbReference>
<organism evidence="2 3">
    <name type="scientific">Streptomyces sirii</name>
    <dbReference type="NCBI Taxonomy" id="3127701"/>
    <lineage>
        <taxon>Bacteria</taxon>
        <taxon>Bacillati</taxon>
        <taxon>Actinomycetota</taxon>
        <taxon>Actinomycetes</taxon>
        <taxon>Kitasatosporales</taxon>
        <taxon>Streptomycetaceae</taxon>
        <taxon>Streptomyces</taxon>
    </lineage>
</organism>
<name>A0ABZ2QWS0_9ACTN</name>
<keyword evidence="1" id="KW-1133">Transmembrane helix</keyword>
<dbReference type="EMBL" id="CP147982">
    <property type="protein sequence ID" value="WXK80984.1"/>
    <property type="molecule type" value="Genomic_DNA"/>
</dbReference>
<reference evidence="2 3" key="1">
    <citation type="submission" date="2024-03" db="EMBL/GenBank/DDBJ databases">
        <title>The complete genome of Streptomyces sirii sp.nov.</title>
        <authorList>
            <person name="Zakalyukina Y.V."/>
            <person name="Belik A.R."/>
            <person name="Biryukov M.V."/>
            <person name="Baturina O.A."/>
            <person name="Kabilov M.R."/>
        </authorList>
    </citation>
    <scope>NUCLEOTIDE SEQUENCE [LARGE SCALE GENOMIC DNA]</scope>
    <source>
        <strain evidence="2 3">BP-8</strain>
    </source>
</reference>
<keyword evidence="1" id="KW-0812">Transmembrane</keyword>
<feature type="transmembrane region" description="Helical" evidence="1">
    <location>
        <begin position="37"/>
        <end position="56"/>
    </location>
</feature>
<evidence type="ECO:0000256" key="1">
    <source>
        <dbReference type="SAM" id="Phobius"/>
    </source>
</evidence>
<evidence type="ECO:0000313" key="3">
    <source>
        <dbReference type="Proteomes" id="UP001626628"/>
    </source>
</evidence>
<feature type="transmembrane region" description="Helical" evidence="1">
    <location>
        <begin position="76"/>
        <end position="100"/>
    </location>
</feature>
<accession>A0ABZ2QWS0</accession>
<keyword evidence="3" id="KW-1185">Reference proteome</keyword>
<protein>
    <submittedName>
        <fullName evidence="2">Uncharacterized protein</fullName>
    </submittedName>
</protein>
<proteinExistence type="predicted"/>
<evidence type="ECO:0000313" key="2">
    <source>
        <dbReference type="EMBL" id="WXK80984.1"/>
    </source>
</evidence>
<sequence>MNPDRHEPTPARNIRRAYAVAGLVMALMWIGEGNEPAWAHAVRATFLLLLLPPLLLRTNRRLSTAFHESARPGPALARLITARVLIVAAALVAGALLGHLLDPHTPVDTRALGIRLLLVVLTVPLQIRAARRARAAGAHPSARPTLSAPRLICGKLSLIAAALLTETLLDPYMANAQLLIAAAIAVGVAALGPKIHPQLLVPRPTDTAREPSPVGTAA</sequence>